<sequence>MGDAAAGNMVTTTGGRVRGARVADGVLAFRGIPYAAPPFGPGRLRAPQPASAWDGVLDAVDFGPIPPQPTMALPGMPTWTPDDGDDILTVNVWVPEQSHTGLPVLVWIYGGAYTSGCADTYNPTELVRTGLVVVTFNYRVGFEGFGHVPGAPDNRGLLDQVAALRWVRENIAAFGGEPDNVTIAGESAGAGSVIALAVMPSAAGLFRRAIAHSVPSEFLSVRAAETIGARIAEAAGVPATLDALAGVPPQRLIDAATSVAVGFRQDPAAGQRYYLPTIFDPVVDGDVLPDTPLNAVAAGAAVGVDLLFAHTLDEFRLFSVGGTAPALTTDAELAAVAAAFGLSAERLADYRALVPDAAVPDVYAMIMTDFLFGEYTTRLAEAAAQAGGNVFLARFAWQSRAFGGALKACHAADVPFSFGDVREDNPFVGMLLDGPPTEQDLALAARMVRAWADFAATGDPGWQAVTAEATPVKIWDLTDRMDTDTGSGTRALWKGIDFPPVEL</sequence>
<dbReference type="Pfam" id="PF00135">
    <property type="entry name" value="COesterase"/>
    <property type="match status" value="1"/>
</dbReference>
<evidence type="ECO:0000256" key="2">
    <source>
        <dbReference type="ARBA" id="ARBA00022801"/>
    </source>
</evidence>
<dbReference type="Proteomes" id="UP000599074">
    <property type="component" value="Unassembled WGS sequence"/>
</dbReference>
<dbReference type="InterPro" id="IPR019826">
    <property type="entry name" value="Carboxylesterase_B_AS"/>
</dbReference>
<comment type="caution">
    <text evidence="5">The sequence shown here is derived from an EMBL/GenBank/DDBJ whole genome shotgun (WGS) entry which is preliminary data.</text>
</comment>
<dbReference type="InterPro" id="IPR050654">
    <property type="entry name" value="AChE-related_enzymes"/>
</dbReference>
<evidence type="ECO:0000259" key="4">
    <source>
        <dbReference type="Pfam" id="PF00135"/>
    </source>
</evidence>
<dbReference type="SUPFAM" id="SSF53474">
    <property type="entry name" value="alpha/beta-Hydrolases"/>
    <property type="match status" value="1"/>
</dbReference>
<dbReference type="InterPro" id="IPR002018">
    <property type="entry name" value="CarbesteraseB"/>
</dbReference>
<dbReference type="AlphaFoldDB" id="A0A8J3TIQ3"/>
<feature type="domain" description="Carboxylesterase type B" evidence="4">
    <location>
        <begin position="8"/>
        <end position="462"/>
    </location>
</feature>
<comment type="similarity">
    <text evidence="1 3">Belongs to the type-B carboxylesterase/lipase family.</text>
</comment>
<dbReference type="RefSeq" id="WP_203935967.1">
    <property type="nucleotide sequence ID" value="NZ_BOON01000075.1"/>
</dbReference>
<dbReference type="EMBL" id="BOON01000075">
    <property type="protein sequence ID" value="GII26351.1"/>
    <property type="molecule type" value="Genomic_DNA"/>
</dbReference>
<keyword evidence="2 3" id="KW-0378">Hydrolase</keyword>
<protein>
    <recommendedName>
        <fullName evidence="3">Carboxylic ester hydrolase</fullName>
        <ecNumber evidence="3">3.1.1.-</ecNumber>
    </recommendedName>
</protein>
<organism evidence="5 6">
    <name type="scientific">Planosporangium mesophilum</name>
    <dbReference type="NCBI Taxonomy" id="689768"/>
    <lineage>
        <taxon>Bacteria</taxon>
        <taxon>Bacillati</taxon>
        <taxon>Actinomycetota</taxon>
        <taxon>Actinomycetes</taxon>
        <taxon>Micromonosporales</taxon>
        <taxon>Micromonosporaceae</taxon>
        <taxon>Planosporangium</taxon>
    </lineage>
</organism>
<dbReference type="PANTHER" id="PTHR43918:SF4">
    <property type="entry name" value="CARBOXYLIC ESTER HYDROLASE"/>
    <property type="match status" value="1"/>
</dbReference>
<keyword evidence="6" id="KW-1185">Reference proteome</keyword>
<dbReference type="Gene3D" id="3.40.50.1820">
    <property type="entry name" value="alpha/beta hydrolase"/>
    <property type="match status" value="1"/>
</dbReference>
<dbReference type="PROSITE" id="PS00122">
    <property type="entry name" value="CARBOXYLESTERASE_B_1"/>
    <property type="match status" value="1"/>
</dbReference>
<gene>
    <name evidence="5" type="ORF">Pme01_59480</name>
</gene>
<evidence type="ECO:0000313" key="6">
    <source>
        <dbReference type="Proteomes" id="UP000599074"/>
    </source>
</evidence>
<evidence type="ECO:0000256" key="1">
    <source>
        <dbReference type="ARBA" id="ARBA00005964"/>
    </source>
</evidence>
<dbReference type="InterPro" id="IPR029058">
    <property type="entry name" value="AB_hydrolase_fold"/>
</dbReference>
<dbReference type="EC" id="3.1.1.-" evidence="3"/>
<proteinExistence type="inferred from homology"/>
<dbReference type="GO" id="GO:0052689">
    <property type="term" value="F:carboxylic ester hydrolase activity"/>
    <property type="evidence" value="ECO:0007669"/>
    <property type="project" value="TreeGrafter"/>
</dbReference>
<dbReference type="PANTHER" id="PTHR43918">
    <property type="entry name" value="ACETYLCHOLINESTERASE"/>
    <property type="match status" value="1"/>
</dbReference>
<reference evidence="5" key="1">
    <citation type="submission" date="2021-01" db="EMBL/GenBank/DDBJ databases">
        <title>Whole genome shotgun sequence of Planosporangium mesophilum NBRC 109066.</title>
        <authorList>
            <person name="Komaki H."/>
            <person name="Tamura T."/>
        </authorList>
    </citation>
    <scope>NUCLEOTIDE SEQUENCE</scope>
    <source>
        <strain evidence="5">NBRC 109066</strain>
    </source>
</reference>
<evidence type="ECO:0000256" key="3">
    <source>
        <dbReference type="RuleBase" id="RU361235"/>
    </source>
</evidence>
<name>A0A8J3TIQ3_9ACTN</name>
<accession>A0A8J3TIQ3</accession>
<evidence type="ECO:0000313" key="5">
    <source>
        <dbReference type="EMBL" id="GII26351.1"/>
    </source>
</evidence>